<sequence>MTESNFPQDERKANDSPFGEAESIPNYLDSTDLDEDIAAALENQIVGRPETPEAAGDPRTLYPGGSFEAQPQDYPGWTDAMRPRPDHGESTYIGHHRMEGFRTLITGADSGIGRAAAIAFAREGADVAFTYLPEEEQDAVHTVQLIEDAGRSALALPGDLCDEAFCQDVVSQTVAEFGGLNVLVNNAGYQMTTSEGIEDLTSEQFDRTFKSNVYALFWLTKAALPHLQPGSAIINVSSIQGYHPSPSLIDYAATKAAIINMTFSLAESLGPRGIRVNAVAPGPIWTPLQPPTQPSEKIVHFGEDTPLGRAGQPAELASSFVLLATAEASYMSGSVIGVTGGRHLA</sequence>
<dbReference type="EMBL" id="JAUSTF010000003">
    <property type="protein sequence ID" value="MDQ0180507.1"/>
    <property type="molecule type" value="Genomic_DNA"/>
</dbReference>
<evidence type="ECO:0000256" key="1">
    <source>
        <dbReference type="ARBA" id="ARBA00006484"/>
    </source>
</evidence>
<dbReference type="InterPro" id="IPR057326">
    <property type="entry name" value="KR_dom"/>
</dbReference>
<evidence type="ECO:0000313" key="7">
    <source>
        <dbReference type="Proteomes" id="UP001230951"/>
    </source>
</evidence>
<dbReference type="Gene3D" id="3.40.50.720">
    <property type="entry name" value="NAD(P)-binding Rossmann-like Domain"/>
    <property type="match status" value="1"/>
</dbReference>
<accession>A0AAW8DCE4</accession>
<evidence type="ECO:0000256" key="3">
    <source>
        <dbReference type="SAM" id="MobiDB-lite"/>
    </source>
</evidence>
<evidence type="ECO:0000313" key="8">
    <source>
        <dbReference type="Proteomes" id="UP001242995"/>
    </source>
</evidence>
<protein>
    <submittedName>
        <fullName evidence="5">NAD(P)-dependent dehydrogenase (Short-subunit alcohol dehydrogenase family)</fullName>
    </submittedName>
</protein>
<dbReference type="PRINTS" id="PR00080">
    <property type="entry name" value="SDRFAMILY"/>
</dbReference>
<dbReference type="AlphaFoldDB" id="A0AAW8DCE4"/>
<keyword evidence="7" id="KW-1185">Reference proteome</keyword>
<dbReference type="Proteomes" id="UP001230951">
    <property type="component" value="Unassembled WGS sequence"/>
</dbReference>
<dbReference type="PANTHER" id="PTHR48107">
    <property type="entry name" value="NADPH-DEPENDENT ALDEHYDE REDUCTASE-LIKE PROTEIN, CHLOROPLASTIC-RELATED"/>
    <property type="match status" value="1"/>
</dbReference>
<evidence type="ECO:0000313" key="5">
    <source>
        <dbReference type="EMBL" id="MDP9905375.1"/>
    </source>
</evidence>
<dbReference type="RefSeq" id="WP_370872190.1">
    <property type="nucleotide sequence ID" value="NZ_JAUSRG010000005.1"/>
</dbReference>
<name>A0AAW8DCE4_9MICC</name>
<dbReference type="SMART" id="SM00822">
    <property type="entry name" value="PKS_KR"/>
    <property type="match status" value="1"/>
</dbReference>
<dbReference type="InterPro" id="IPR002347">
    <property type="entry name" value="SDR_fam"/>
</dbReference>
<gene>
    <name evidence="5" type="ORF">J2S90_002341</name>
    <name evidence="6" type="ORF">J2S93_001929</name>
</gene>
<dbReference type="EMBL" id="JAUSRG010000005">
    <property type="protein sequence ID" value="MDP9905375.1"/>
    <property type="molecule type" value="Genomic_DNA"/>
</dbReference>
<evidence type="ECO:0000256" key="2">
    <source>
        <dbReference type="ARBA" id="ARBA00023002"/>
    </source>
</evidence>
<comment type="similarity">
    <text evidence="1">Belongs to the short-chain dehydrogenases/reductases (SDR) family.</text>
</comment>
<reference evidence="5 7" key="1">
    <citation type="submission" date="2023-07" db="EMBL/GenBank/DDBJ databases">
        <title>Sorghum-associated microbial communities from plants grown in Nebraska, USA.</title>
        <authorList>
            <person name="Schachtman D."/>
        </authorList>
    </citation>
    <scope>NUCLEOTIDE SEQUENCE</scope>
    <source>
        <strain evidence="5">DS1006</strain>
        <strain evidence="6 7">DS1016</strain>
    </source>
</reference>
<dbReference type="InterPro" id="IPR020904">
    <property type="entry name" value="Sc_DH/Rdtase_CS"/>
</dbReference>
<feature type="domain" description="Ketoreductase" evidence="4">
    <location>
        <begin position="102"/>
        <end position="282"/>
    </location>
</feature>
<dbReference type="GO" id="GO:0016614">
    <property type="term" value="F:oxidoreductase activity, acting on CH-OH group of donors"/>
    <property type="evidence" value="ECO:0007669"/>
    <property type="project" value="UniProtKB-ARBA"/>
</dbReference>
<dbReference type="Proteomes" id="UP001242995">
    <property type="component" value="Unassembled WGS sequence"/>
</dbReference>
<evidence type="ECO:0000259" key="4">
    <source>
        <dbReference type="SMART" id="SM00822"/>
    </source>
</evidence>
<dbReference type="InterPro" id="IPR036291">
    <property type="entry name" value="NAD(P)-bd_dom_sf"/>
</dbReference>
<organism evidence="5 8">
    <name type="scientific">Arthrobacter bambusae</name>
    <dbReference type="NCBI Taxonomy" id="1338426"/>
    <lineage>
        <taxon>Bacteria</taxon>
        <taxon>Bacillati</taxon>
        <taxon>Actinomycetota</taxon>
        <taxon>Actinomycetes</taxon>
        <taxon>Micrococcales</taxon>
        <taxon>Micrococcaceae</taxon>
        <taxon>Arthrobacter</taxon>
    </lineage>
</organism>
<dbReference type="PROSITE" id="PS00061">
    <property type="entry name" value="ADH_SHORT"/>
    <property type="match status" value="1"/>
</dbReference>
<comment type="caution">
    <text evidence="5">The sequence shown here is derived from an EMBL/GenBank/DDBJ whole genome shotgun (WGS) entry which is preliminary data.</text>
</comment>
<dbReference type="PRINTS" id="PR00081">
    <property type="entry name" value="GDHRDH"/>
</dbReference>
<proteinExistence type="inferred from homology"/>
<dbReference type="SUPFAM" id="SSF51735">
    <property type="entry name" value="NAD(P)-binding Rossmann-fold domains"/>
    <property type="match status" value="1"/>
</dbReference>
<dbReference type="PANTHER" id="PTHR48107:SF16">
    <property type="entry name" value="NADPH-DEPENDENT ALDEHYDE REDUCTASE 1, CHLOROPLASTIC"/>
    <property type="match status" value="1"/>
</dbReference>
<keyword evidence="2" id="KW-0560">Oxidoreductase</keyword>
<dbReference type="Pfam" id="PF13561">
    <property type="entry name" value="adh_short_C2"/>
    <property type="match status" value="1"/>
</dbReference>
<dbReference type="FunFam" id="3.40.50.720:FF:000097">
    <property type="entry name" value="SDR family oxidoreductase"/>
    <property type="match status" value="1"/>
</dbReference>
<evidence type="ECO:0000313" key="6">
    <source>
        <dbReference type="EMBL" id="MDQ0180507.1"/>
    </source>
</evidence>
<feature type="region of interest" description="Disordered" evidence="3">
    <location>
        <begin position="1"/>
        <end position="78"/>
    </location>
</feature>